<organism evidence="6 7">
    <name type="scientific">Fermentimonas caenicola</name>
    <dbReference type="NCBI Taxonomy" id="1562970"/>
    <lineage>
        <taxon>Bacteria</taxon>
        <taxon>Pseudomonadati</taxon>
        <taxon>Bacteroidota</taxon>
        <taxon>Bacteroidia</taxon>
        <taxon>Bacteroidales</taxon>
        <taxon>Dysgonomonadaceae</taxon>
        <taxon>Fermentimonas</taxon>
    </lineage>
</organism>
<dbReference type="Pfam" id="PF13336">
    <property type="entry name" value="AcetylCoA_hyd_C"/>
    <property type="match status" value="1"/>
</dbReference>
<dbReference type="Gene3D" id="3.40.1080.10">
    <property type="entry name" value="Glutaconate Coenzyme A-transferase"/>
    <property type="match status" value="1"/>
</dbReference>
<feature type="binding site" evidence="3">
    <location>
        <position position="377"/>
    </location>
    <ligand>
        <name>CoA</name>
        <dbReference type="ChEBI" id="CHEBI:57287"/>
    </ligand>
</feature>
<dbReference type="EMBL" id="LN515532">
    <property type="protein sequence ID" value="CEA16463.1"/>
    <property type="molecule type" value="Genomic_DNA"/>
</dbReference>
<evidence type="ECO:0000259" key="5">
    <source>
        <dbReference type="Pfam" id="PF13336"/>
    </source>
</evidence>
<dbReference type="InterPro" id="IPR037171">
    <property type="entry name" value="NagB/RpiA_transferase-like"/>
</dbReference>
<dbReference type="Pfam" id="PF02550">
    <property type="entry name" value="AcetylCoA_hydro"/>
    <property type="match status" value="1"/>
</dbReference>
<dbReference type="PANTHER" id="PTHR43609">
    <property type="entry name" value="ACETYL-COA HYDROLASE"/>
    <property type="match status" value="1"/>
</dbReference>
<comment type="similarity">
    <text evidence="1">Belongs to the acetyl-CoA hydrolase/transferase family.</text>
</comment>
<feature type="domain" description="Acetyl-CoA hydrolase/transferase C-terminal" evidence="5">
    <location>
        <begin position="315"/>
        <end position="458"/>
    </location>
</feature>
<dbReference type="GO" id="GO:0003986">
    <property type="term" value="F:acetyl-CoA hydrolase activity"/>
    <property type="evidence" value="ECO:0007669"/>
    <property type="project" value="TreeGrafter"/>
</dbReference>
<dbReference type="GO" id="GO:0006083">
    <property type="term" value="P:acetate metabolic process"/>
    <property type="evidence" value="ECO:0007669"/>
    <property type="project" value="InterPro"/>
</dbReference>
<evidence type="ECO:0000259" key="4">
    <source>
        <dbReference type="Pfam" id="PF02550"/>
    </source>
</evidence>
<dbReference type="InterPro" id="IPR003702">
    <property type="entry name" value="ActCoA_hydro_N"/>
</dbReference>
<reference evidence="6 7" key="1">
    <citation type="submission" date="2014-08" db="EMBL/GenBank/DDBJ databases">
        <authorList>
            <person name="Wibberg D."/>
        </authorList>
    </citation>
    <scope>NUCLEOTIDE SEQUENCE [LARGE SCALE GENOMIC DNA]</scope>
    <source>
        <strain evidence="7">ING2-E5B</strain>
    </source>
</reference>
<accession>A0A098C228</accession>
<dbReference type="Gene3D" id="3.40.1080.20">
    <property type="entry name" value="Acetyl-CoA hydrolase/transferase C-terminal domain"/>
    <property type="match status" value="1"/>
</dbReference>
<dbReference type="Gene3D" id="3.30.750.70">
    <property type="entry name" value="4-hydroxybutyrate coenzyme like domains"/>
    <property type="match status" value="1"/>
</dbReference>
<dbReference type="InterPro" id="IPR017821">
    <property type="entry name" value="Succinate_CoA_transferase"/>
</dbReference>
<dbReference type="SUPFAM" id="SSF100950">
    <property type="entry name" value="NagB/RpiA/CoA transferase-like"/>
    <property type="match status" value="2"/>
</dbReference>
<evidence type="ECO:0000313" key="7">
    <source>
        <dbReference type="Proteomes" id="UP000032417"/>
    </source>
</evidence>
<protein>
    <submittedName>
        <fullName evidence="6">Propionyl-CoA:succinate CoA transferase</fullName>
        <ecNumber evidence="6">2.8.3.-</ecNumber>
    </submittedName>
</protein>
<evidence type="ECO:0000313" key="6">
    <source>
        <dbReference type="EMBL" id="CEA16463.1"/>
    </source>
</evidence>
<dbReference type="HOGENOM" id="CLU_019748_3_0_10"/>
<dbReference type="FunFam" id="3.40.1080.20:FF:000001">
    <property type="entry name" value="Acetyl-CoA hydrolase Ach1"/>
    <property type="match status" value="1"/>
</dbReference>
<feature type="active site" description="5-glutamyl coenzyme A thioester intermediate" evidence="2">
    <location>
        <position position="283"/>
    </location>
</feature>
<dbReference type="PATRIC" id="fig|1562970.3.peg.1705"/>
<dbReference type="OrthoDB" id="9801795at2"/>
<dbReference type="AlphaFoldDB" id="A0A098C228"/>
<feature type="binding site" evidence="3">
    <location>
        <position position="353"/>
    </location>
    <ligand>
        <name>CoA</name>
        <dbReference type="ChEBI" id="CHEBI:57287"/>
    </ligand>
</feature>
<feature type="binding site" evidence="3">
    <location>
        <position position="373"/>
    </location>
    <ligand>
        <name>CoA</name>
        <dbReference type="ChEBI" id="CHEBI:57287"/>
    </ligand>
</feature>
<dbReference type="GO" id="GO:0006084">
    <property type="term" value="P:acetyl-CoA metabolic process"/>
    <property type="evidence" value="ECO:0007669"/>
    <property type="project" value="InterPro"/>
</dbReference>
<dbReference type="NCBIfam" id="TIGR03458">
    <property type="entry name" value="YgfH_subfam"/>
    <property type="match status" value="1"/>
</dbReference>
<sequence>MALKFISAEEAASLVKHNDNVGFSGFTHAGCPKVVPVAIAKLAEEEHAKGNSFKIGVFTGASTGDSIDGSLTRAKAIKFRTPYQTNKDMRVALNNGEFDFFDLHLSQLAQEIRYGFLGKINVAVVEACDVTESGEIVPTTGVGITPTICRLADIVIVELNKSVPTKLRGIHDMYELQDPPKRREIPIYEVQNRVGLEYVKVDPAKIYVVETNKDGEGGGFAPVDDVTARIGNNVAEFFVSELKAGRIPAHFLPIQSGVGNIANAVLASMGSNPAIPRFEVYTEVIQDAVIDMMQQGNISFASGCSLTVSNEVLHKFYEDLSFFKNKLVLRPSEISNNPGLARRLGIIALNTAIEVDIFGNVNSTHVNGTKMMNGIGGSGDFTRNSYLSIFLTPSTAKNGTISCIVPKVTHEDHNEHSVKIIVSEYGVADLRGKGPRNRAEEIIEKCAHPDYRPLLHDYLNRGVKGHIPQDLYACFAFHKALEETGSMINADFSKL</sequence>
<dbReference type="GO" id="GO:0008775">
    <property type="term" value="F:acetate CoA-transferase activity"/>
    <property type="evidence" value="ECO:0007669"/>
    <property type="project" value="InterPro"/>
</dbReference>
<dbReference type="InterPro" id="IPR038460">
    <property type="entry name" value="AcetylCoA_hyd_C_sf"/>
</dbReference>
<feature type="domain" description="Acetyl-CoA hydrolase/transferase N-terminal" evidence="4">
    <location>
        <begin position="4"/>
        <end position="208"/>
    </location>
</feature>
<gene>
    <name evidence="6" type="primary">scpC</name>
    <name evidence="6" type="ORF">ING2E5B_1717</name>
</gene>
<dbReference type="STRING" id="1562970.ING2E5B_1717"/>
<dbReference type="Proteomes" id="UP000032417">
    <property type="component" value="Chromosome 1"/>
</dbReference>
<feature type="binding site" evidence="3">
    <location>
        <position position="397"/>
    </location>
    <ligand>
        <name>CoA</name>
        <dbReference type="ChEBI" id="CHEBI:57287"/>
    </ligand>
</feature>
<dbReference type="EC" id="2.8.3.-" evidence="6"/>
<evidence type="ECO:0000256" key="1">
    <source>
        <dbReference type="ARBA" id="ARBA00009632"/>
    </source>
</evidence>
<dbReference type="KEGG" id="pbt:ING2E5B_1717"/>
<dbReference type="PANTHER" id="PTHR43609:SF1">
    <property type="entry name" value="ACETYL-COA HYDROLASE"/>
    <property type="match status" value="1"/>
</dbReference>
<evidence type="ECO:0000256" key="3">
    <source>
        <dbReference type="PIRSR" id="PIRSR617821-2"/>
    </source>
</evidence>
<evidence type="ECO:0000256" key="2">
    <source>
        <dbReference type="PIRSR" id="PIRSR617821-1"/>
    </source>
</evidence>
<dbReference type="InterPro" id="IPR026888">
    <property type="entry name" value="AcetylCoA_hyd_C"/>
</dbReference>
<keyword evidence="7" id="KW-1185">Reference proteome</keyword>
<dbReference type="InterPro" id="IPR046433">
    <property type="entry name" value="ActCoA_hydro"/>
</dbReference>
<keyword evidence="6" id="KW-0808">Transferase</keyword>
<name>A0A098C228_9BACT</name>
<proteinExistence type="inferred from homology"/>